<evidence type="ECO:0000259" key="2">
    <source>
        <dbReference type="Pfam" id="PF03399"/>
    </source>
</evidence>
<keyword evidence="4" id="KW-1185">Reference proteome</keyword>
<dbReference type="EMBL" id="ML977563">
    <property type="protein sequence ID" value="KAF2005506.1"/>
    <property type="molecule type" value="Genomic_DNA"/>
</dbReference>
<feature type="compositionally biased region" description="Basic and acidic residues" evidence="1">
    <location>
        <begin position="1083"/>
        <end position="1093"/>
    </location>
</feature>
<feature type="region of interest" description="Disordered" evidence="1">
    <location>
        <begin position="1260"/>
        <end position="1349"/>
    </location>
</feature>
<dbReference type="GO" id="GO:0005737">
    <property type="term" value="C:cytoplasm"/>
    <property type="evidence" value="ECO:0007669"/>
    <property type="project" value="TreeGrafter"/>
</dbReference>
<dbReference type="Proteomes" id="UP000799779">
    <property type="component" value="Unassembled WGS sequence"/>
</dbReference>
<dbReference type="InterPro" id="IPR005062">
    <property type="entry name" value="SAC3/GANP/THP3_conserved"/>
</dbReference>
<feature type="compositionally biased region" description="Polar residues" evidence="1">
    <location>
        <begin position="1260"/>
        <end position="1282"/>
    </location>
</feature>
<feature type="compositionally biased region" description="Low complexity" evidence="1">
    <location>
        <begin position="7"/>
        <end position="22"/>
    </location>
</feature>
<feature type="region of interest" description="Disordered" evidence="1">
    <location>
        <begin position="1056"/>
        <end position="1218"/>
    </location>
</feature>
<feature type="compositionally biased region" description="Low complexity" evidence="1">
    <location>
        <begin position="838"/>
        <end position="866"/>
    </location>
</feature>
<gene>
    <name evidence="3" type="ORF">P154DRAFT_616304</name>
</gene>
<proteinExistence type="predicted"/>
<feature type="compositionally biased region" description="Polar residues" evidence="1">
    <location>
        <begin position="746"/>
        <end position="760"/>
    </location>
</feature>
<feature type="compositionally biased region" description="Basic and acidic residues" evidence="1">
    <location>
        <begin position="810"/>
        <end position="837"/>
    </location>
</feature>
<protein>
    <recommendedName>
        <fullName evidence="2">SAC3/GANP/THP3 conserved domain-containing protein</fullName>
    </recommendedName>
</protein>
<feature type="compositionally biased region" description="Low complexity" evidence="1">
    <location>
        <begin position="1293"/>
        <end position="1302"/>
    </location>
</feature>
<organism evidence="3 4">
    <name type="scientific">Amniculicola lignicola CBS 123094</name>
    <dbReference type="NCBI Taxonomy" id="1392246"/>
    <lineage>
        <taxon>Eukaryota</taxon>
        <taxon>Fungi</taxon>
        <taxon>Dikarya</taxon>
        <taxon>Ascomycota</taxon>
        <taxon>Pezizomycotina</taxon>
        <taxon>Dothideomycetes</taxon>
        <taxon>Pleosporomycetidae</taxon>
        <taxon>Pleosporales</taxon>
        <taxon>Amniculicolaceae</taxon>
        <taxon>Amniculicola</taxon>
    </lineage>
</organism>
<feature type="domain" description="SAC3/GANP/THP3 conserved" evidence="2">
    <location>
        <begin position="172"/>
        <end position="481"/>
    </location>
</feature>
<evidence type="ECO:0000256" key="1">
    <source>
        <dbReference type="SAM" id="MobiDB-lite"/>
    </source>
</evidence>
<feature type="compositionally biased region" description="Polar residues" evidence="1">
    <location>
        <begin position="1190"/>
        <end position="1206"/>
    </location>
</feature>
<feature type="compositionally biased region" description="Low complexity" evidence="1">
    <location>
        <begin position="696"/>
        <end position="710"/>
    </location>
</feature>
<dbReference type="InterPro" id="IPR045107">
    <property type="entry name" value="SAC3/GANP/THP3"/>
</dbReference>
<dbReference type="GO" id="GO:0070390">
    <property type="term" value="C:transcription export complex 2"/>
    <property type="evidence" value="ECO:0007669"/>
    <property type="project" value="TreeGrafter"/>
</dbReference>
<feature type="region of interest" description="Disordered" evidence="1">
    <location>
        <begin position="1"/>
        <end position="107"/>
    </location>
</feature>
<feature type="compositionally biased region" description="Basic and acidic residues" evidence="1">
    <location>
        <begin position="1176"/>
        <end position="1188"/>
    </location>
</feature>
<dbReference type="PANTHER" id="PTHR12436">
    <property type="entry name" value="80 KDA MCM3-ASSOCIATED PROTEIN"/>
    <property type="match status" value="1"/>
</dbReference>
<dbReference type="Pfam" id="PF03399">
    <property type="entry name" value="SAC3_GANP"/>
    <property type="match status" value="1"/>
</dbReference>
<feature type="compositionally biased region" description="Polar residues" evidence="1">
    <location>
        <begin position="795"/>
        <end position="806"/>
    </location>
</feature>
<dbReference type="PANTHER" id="PTHR12436:SF3">
    <property type="entry name" value="GERMINAL-CENTER ASSOCIATED NUCLEAR PROTEIN"/>
    <property type="match status" value="1"/>
</dbReference>
<feature type="compositionally biased region" description="Basic and acidic residues" evidence="1">
    <location>
        <begin position="868"/>
        <end position="887"/>
    </location>
</feature>
<name>A0A6A5X2I0_9PLEO</name>
<feature type="compositionally biased region" description="Low complexity" evidence="1">
    <location>
        <begin position="1056"/>
        <end position="1073"/>
    </location>
</feature>
<evidence type="ECO:0000313" key="4">
    <source>
        <dbReference type="Proteomes" id="UP000799779"/>
    </source>
</evidence>
<dbReference type="GO" id="GO:0006406">
    <property type="term" value="P:mRNA export from nucleus"/>
    <property type="evidence" value="ECO:0007669"/>
    <property type="project" value="TreeGrafter"/>
</dbReference>
<dbReference type="Gene3D" id="1.25.40.990">
    <property type="match status" value="1"/>
</dbReference>
<dbReference type="OrthoDB" id="264795at2759"/>
<reference evidence="3" key="1">
    <citation type="journal article" date="2020" name="Stud. Mycol.">
        <title>101 Dothideomycetes genomes: a test case for predicting lifestyles and emergence of pathogens.</title>
        <authorList>
            <person name="Haridas S."/>
            <person name="Albert R."/>
            <person name="Binder M."/>
            <person name="Bloem J."/>
            <person name="Labutti K."/>
            <person name="Salamov A."/>
            <person name="Andreopoulos B."/>
            <person name="Baker S."/>
            <person name="Barry K."/>
            <person name="Bills G."/>
            <person name="Bluhm B."/>
            <person name="Cannon C."/>
            <person name="Castanera R."/>
            <person name="Culley D."/>
            <person name="Daum C."/>
            <person name="Ezra D."/>
            <person name="Gonzalez J."/>
            <person name="Henrissat B."/>
            <person name="Kuo A."/>
            <person name="Liang C."/>
            <person name="Lipzen A."/>
            <person name="Lutzoni F."/>
            <person name="Magnuson J."/>
            <person name="Mondo S."/>
            <person name="Nolan M."/>
            <person name="Ohm R."/>
            <person name="Pangilinan J."/>
            <person name="Park H.-J."/>
            <person name="Ramirez L."/>
            <person name="Alfaro M."/>
            <person name="Sun H."/>
            <person name="Tritt A."/>
            <person name="Yoshinaga Y."/>
            <person name="Zwiers L.-H."/>
            <person name="Turgeon B."/>
            <person name="Goodwin S."/>
            <person name="Spatafora J."/>
            <person name="Crous P."/>
            <person name="Grigoriev I."/>
        </authorList>
    </citation>
    <scope>NUCLEOTIDE SEQUENCE</scope>
    <source>
        <strain evidence="3">CBS 123094</strain>
    </source>
</reference>
<feature type="compositionally biased region" description="Polar residues" evidence="1">
    <location>
        <begin position="772"/>
        <end position="784"/>
    </location>
</feature>
<accession>A0A6A5X2I0</accession>
<feature type="compositionally biased region" description="Basic and acidic residues" evidence="1">
    <location>
        <begin position="560"/>
        <end position="571"/>
    </location>
</feature>
<feature type="compositionally biased region" description="Acidic residues" evidence="1">
    <location>
        <begin position="1303"/>
        <end position="1327"/>
    </location>
</feature>
<feature type="region of interest" description="Disordered" evidence="1">
    <location>
        <begin position="690"/>
        <end position="887"/>
    </location>
</feature>
<feature type="region of interest" description="Disordered" evidence="1">
    <location>
        <begin position="542"/>
        <end position="580"/>
    </location>
</feature>
<feature type="compositionally biased region" description="Basic and acidic residues" evidence="1">
    <location>
        <begin position="69"/>
        <end position="78"/>
    </location>
</feature>
<sequence>MTGRGRGAPPRGPSSANNRGANSRGGGQSRSQGRGNAQGGRGNAPATLNAGRASFGSNRGSRGRGGNNVRRERNERNTDQSGTEQSGNEESDDNGSPPPDASTTDDPEPTVALRILERPPQHDFKRRFEYFLERQPLIEAEHIRKGEFSRVNKEGKVQGPAIQFRGLCEDNCPEFERVRRIVENDMKMPEFTSETARGPREKRVPDEWAMVKAWKRSGPGAAQVLPSLVRTPDACLRSAKYLMSRIDEDGLEFTYSWLWDRTRAVRIDLNLEAPPINSTTPVYLRVYEMIVRWHLMAAHGMSLSGNMEFSHAQDLEQLKATYTSLGIRYMEARQAHIPTPHEAEMMSYAILTTIDHKRSPNPGPWGPAPGVLDRLENEPQIKTAMKVLRAANGMKEKSTKLSIYREKWLAFWRLIASDEVTYLMACAAEVGFNLVRYHILSALYRIYKKHGDIPDMRVSRLVDLMGFDEEAQVRSFCKMCAVPEVKQDNAGEVCIDFGNLNDSRLETSEDKLEIFLPCDFGDKPQFFSQRLVEAKRPPNASWVEITAGPDPDPDSLFIPDPRRNDHDHRDNGAGGNPFSQEVLDQLPPIPPPDTNPFGKRTPSQQATSITNSISPFAVAAAAARVPNNPNVFEKMAAAQGTPSTKPFSPFSQPAAALGPFGMPLEKQALQPANGSPFGQPSTNVMQAELPNSSPFAQASLSNGSSANQSSPFTKPASRFGFVSPGQGALPSVTPGVWDPSKPINFAPQNGTIAASSQATPPTFGFPKPTNPAAAQNQATPSHSPFQFAKNDVSAPASTSPPAQTGPSEEDLQRQKKEAEEREQKRQDDFQKQQEAERQQQLARQEAERQQAAARQQEQERQLALARQKAKEDLERRKEEERQQEIERQRAIERQRQLEHAQARQKALERGKNAFATSIIIEGDHKNAPMLQQFAQNRLCDLFPAIAYEVKFAKAEAIANERYEKKRLEKARYYMGIWYGKAMQAAYKRKTRQKASARRKWLKENKAELDAANAEMALSDIENYPPGVFKMPAAPASSKKGKKPVTIEKKTTTVLKKAKTISSVSHSSTHRSSVGAVQPVNPDRPTDHARRSLDSSEPPKSVADFVWGTPYKNPNPPIDRTDSEYFKRKIAALDAKKHRKRTRDTEEKISTPSHKRSRTSSTPIRVPYTPLPPPTTEEERLRRFREVQAKLHQSSPRESPKTATLSPSIPPPVQHEFSRSVPSLTTLPTRPAYHDRVSRFVPRHLYGQGADAVRKYYQASKGSNTASPEVLTLSSPIPTQQSYLEMEGEEGESETGTGSSVEQGYEDEDMGEYESGEMEYEDEDEEGWEFAQQTGAGPGMTQDDAIELSD</sequence>
<evidence type="ECO:0000313" key="3">
    <source>
        <dbReference type="EMBL" id="KAF2005506.1"/>
    </source>
</evidence>